<dbReference type="OrthoDB" id="5425806at2759"/>
<protein>
    <submittedName>
        <fullName evidence="2">Uncharacterized protein</fullName>
    </submittedName>
</protein>
<dbReference type="VEuPathDB" id="FungiDB:BO70DRAFT_427988"/>
<dbReference type="AlphaFoldDB" id="A0A317WPF8"/>
<dbReference type="GeneID" id="37070163"/>
<feature type="region of interest" description="Disordered" evidence="1">
    <location>
        <begin position="1"/>
        <end position="26"/>
    </location>
</feature>
<gene>
    <name evidence="2" type="ORF">BO70DRAFT_427988</name>
</gene>
<organism evidence="2 3">
    <name type="scientific">Aspergillus heteromorphus CBS 117.55</name>
    <dbReference type="NCBI Taxonomy" id="1448321"/>
    <lineage>
        <taxon>Eukaryota</taxon>
        <taxon>Fungi</taxon>
        <taxon>Dikarya</taxon>
        <taxon>Ascomycota</taxon>
        <taxon>Pezizomycotina</taxon>
        <taxon>Eurotiomycetes</taxon>
        <taxon>Eurotiomycetidae</taxon>
        <taxon>Eurotiales</taxon>
        <taxon>Aspergillaceae</taxon>
        <taxon>Aspergillus</taxon>
        <taxon>Aspergillus subgen. Circumdati</taxon>
    </lineage>
</organism>
<feature type="region of interest" description="Disordered" evidence="1">
    <location>
        <begin position="148"/>
        <end position="191"/>
    </location>
</feature>
<name>A0A317WPF8_9EURO</name>
<accession>A0A317WPF8</accession>
<feature type="compositionally biased region" description="Acidic residues" evidence="1">
    <location>
        <begin position="14"/>
        <end position="25"/>
    </location>
</feature>
<dbReference type="EMBL" id="MSFL01000007">
    <property type="protein sequence ID" value="PWY86997.1"/>
    <property type="molecule type" value="Genomic_DNA"/>
</dbReference>
<reference evidence="2 3" key="1">
    <citation type="submission" date="2016-12" db="EMBL/GenBank/DDBJ databases">
        <title>The genomes of Aspergillus section Nigri reveals drivers in fungal speciation.</title>
        <authorList>
            <consortium name="DOE Joint Genome Institute"/>
            <person name="Vesth T.C."/>
            <person name="Nybo J."/>
            <person name="Theobald S."/>
            <person name="Brandl J."/>
            <person name="Frisvad J.C."/>
            <person name="Nielsen K.F."/>
            <person name="Lyhne E.K."/>
            <person name="Kogle M.E."/>
            <person name="Kuo A."/>
            <person name="Riley R."/>
            <person name="Clum A."/>
            <person name="Nolan M."/>
            <person name="Lipzen A."/>
            <person name="Salamov A."/>
            <person name="Henrissat B."/>
            <person name="Wiebenga A."/>
            <person name="De Vries R.P."/>
            <person name="Grigoriev I.V."/>
            <person name="Mortensen U.H."/>
            <person name="Andersen M.R."/>
            <person name="Baker S.E."/>
        </authorList>
    </citation>
    <scope>NUCLEOTIDE SEQUENCE [LARGE SCALE GENOMIC DNA]</scope>
    <source>
        <strain evidence="2 3">CBS 117.55</strain>
    </source>
</reference>
<sequence>MSGLAFPPLPSGSEESDTSETDSSVEETMKELLDRGYVKASWLDRQFFFFLDMKEEHGRELLNNLKEFAETRGYDWGEMAKFEHERRSCAQLFMNEYGMTYWGFPGRQKYLRQECLDNEESLCTYPAMREEITRTLVILLERKSKGYAHKAKPTTQTPASEPMAKTTPLPGSINKETPGSYVPKHADRKGKRKSAAMAVEDEDYAHASEEQPVFKTPRTRAITNAIKPFQAEPAEARTPETPKPLEINIPKQTHTQPSPAPKKNSLDIRSKPIPTPTPDKKAKDTTTINNNTLHRSSKTKFLVTASSQEMMAPVWLPYEDFTRADDFVDTMAQQYGLIEWSPAAQLRESTMYHHLATSGSAAAAAAAAATIVAASVKFGWSDFETLVRRDKDQDWKFVKAELKKAWKAEGVESGSGSGSGSGGIFKIYVKLHVS</sequence>
<keyword evidence="3" id="KW-1185">Reference proteome</keyword>
<feature type="region of interest" description="Disordered" evidence="1">
    <location>
        <begin position="228"/>
        <end position="286"/>
    </location>
</feature>
<evidence type="ECO:0000313" key="3">
    <source>
        <dbReference type="Proteomes" id="UP000247233"/>
    </source>
</evidence>
<dbReference type="Proteomes" id="UP000247233">
    <property type="component" value="Unassembled WGS sequence"/>
</dbReference>
<evidence type="ECO:0000313" key="2">
    <source>
        <dbReference type="EMBL" id="PWY86997.1"/>
    </source>
</evidence>
<evidence type="ECO:0000256" key="1">
    <source>
        <dbReference type="SAM" id="MobiDB-lite"/>
    </source>
</evidence>
<comment type="caution">
    <text evidence="2">The sequence shown here is derived from an EMBL/GenBank/DDBJ whole genome shotgun (WGS) entry which is preliminary data.</text>
</comment>
<proteinExistence type="predicted"/>
<dbReference type="RefSeq" id="XP_025401229.1">
    <property type="nucleotide sequence ID" value="XM_025547926.1"/>
</dbReference>
<dbReference type="STRING" id="1448321.A0A317WPF8"/>